<comment type="caution">
    <text evidence="1">The sequence shown here is derived from an EMBL/GenBank/DDBJ whole genome shotgun (WGS) entry which is preliminary data.</text>
</comment>
<dbReference type="OrthoDB" id="489126at2"/>
<protein>
    <submittedName>
        <fullName evidence="1">Uncharacterized protein</fullName>
    </submittedName>
</protein>
<dbReference type="EMBL" id="PVWG01000036">
    <property type="protein sequence ID" value="PSB16820.1"/>
    <property type="molecule type" value="Genomic_DNA"/>
</dbReference>
<evidence type="ECO:0000313" key="2">
    <source>
        <dbReference type="Proteomes" id="UP000238634"/>
    </source>
</evidence>
<keyword evidence="2" id="KW-1185">Reference proteome</keyword>
<dbReference type="RefSeq" id="WP_073074564.1">
    <property type="nucleotide sequence ID" value="NZ_MPPI01000039.1"/>
</dbReference>
<reference evidence="1 2" key="1">
    <citation type="submission" date="2018-02" db="EMBL/GenBank/DDBJ databases">
        <authorList>
            <person name="Cohen D.B."/>
            <person name="Kent A.D."/>
        </authorList>
    </citation>
    <scope>NUCLEOTIDE SEQUENCE [LARGE SCALE GENOMIC DNA]</scope>
    <source>
        <strain evidence="1 2">ULC007</strain>
    </source>
</reference>
<dbReference type="STRING" id="1920490.GCA_001895925_02118"/>
<dbReference type="AlphaFoldDB" id="A0A2T1D8J0"/>
<accession>A0A2T1D8J0</accession>
<reference evidence="1 2" key="2">
    <citation type="submission" date="2018-03" db="EMBL/GenBank/DDBJ databases">
        <title>The ancient ancestry and fast evolution of plastids.</title>
        <authorList>
            <person name="Moore K.R."/>
            <person name="Magnabosco C."/>
            <person name="Momper L."/>
            <person name="Gold D.A."/>
            <person name="Bosak T."/>
            <person name="Fournier G.P."/>
        </authorList>
    </citation>
    <scope>NUCLEOTIDE SEQUENCE [LARGE SCALE GENOMIC DNA]</scope>
    <source>
        <strain evidence="1 2">ULC007</strain>
    </source>
</reference>
<organism evidence="1 2">
    <name type="scientific">Phormidesmis priestleyi ULC007</name>
    <dbReference type="NCBI Taxonomy" id="1920490"/>
    <lineage>
        <taxon>Bacteria</taxon>
        <taxon>Bacillati</taxon>
        <taxon>Cyanobacteriota</taxon>
        <taxon>Cyanophyceae</taxon>
        <taxon>Leptolyngbyales</taxon>
        <taxon>Leptolyngbyaceae</taxon>
        <taxon>Phormidesmis</taxon>
    </lineage>
</organism>
<proteinExistence type="predicted"/>
<evidence type="ECO:0000313" key="1">
    <source>
        <dbReference type="EMBL" id="PSB16820.1"/>
    </source>
</evidence>
<dbReference type="Proteomes" id="UP000238634">
    <property type="component" value="Unassembled WGS sequence"/>
</dbReference>
<gene>
    <name evidence="1" type="ORF">C7B65_20360</name>
</gene>
<sequence length="80" mass="9271">MISASQPSATVGDSFVRSYRDRLSPWCIIQLLPKMQRRVVARFRRRNDATEHLRVLKRLNPIGNYEIVFDPAVEELVTGE</sequence>
<name>A0A2T1D8J0_9CYAN</name>